<keyword evidence="1" id="KW-0812">Transmembrane</keyword>
<feature type="transmembrane region" description="Helical" evidence="1">
    <location>
        <begin position="214"/>
        <end position="230"/>
    </location>
</feature>
<comment type="caution">
    <text evidence="2">The sequence shown here is derived from an EMBL/GenBank/DDBJ whole genome shotgun (WGS) entry which is preliminary data.</text>
</comment>
<dbReference type="Proteomes" id="UP001215398">
    <property type="component" value="Unassembled WGS sequence"/>
</dbReference>
<protein>
    <submittedName>
        <fullName evidence="2">DUF5687 family protein</fullName>
    </submittedName>
</protein>
<feature type="transmembrane region" description="Helical" evidence="1">
    <location>
        <begin position="106"/>
        <end position="132"/>
    </location>
</feature>
<feature type="non-terminal residue" evidence="2">
    <location>
        <position position="257"/>
    </location>
</feature>
<organism evidence="2 3">
    <name type="scientific">Bacteroides zhangwenhongii</name>
    <dbReference type="NCBI Taxonomy" id="2650157"/>
    <lineage>
        <taxon>Bacteria</taxon>
        <taxon>Pseudomonadati</taxon>
        <taxon>Bacteroidota</taxon>
        <taxon>Bacteroidia</taxon>
        <taxon>Bacteroidales</taxon>
        <taxon>Bacteroidaceae</taxon>
        <taxon>Bacteroides</taxon>
    </lineage>
</organism>
<keyword evidence="1" id="KW-0472">Membrane</keyword>
<evidence type="ECO:0000313" key="3">
    <source>
        <dbReference type="Proteomes" id="UP001215398"/>
    </source>
</evidence>
<feature type="transmembrane region" description="Helical" evidence="1">
    <location>
        <begin position="138"/>
        <end position="161"/>
    </location>
</feature>
<proteinExistence type="predicted"/>
<evidence type="ECO:0000256" key="1">
    <source>
        <dbReference type="SAM" id="Phobius"/>
    </source>
</evidence>
<reference evidence="2 3" key="1">
    <citation type="submission" date="2023-01" db="EMBL/GenBank/DDBJ databases">
        <title>Exploring GABA producing Bacteroides strains toward improving mental health.</title>
        <authorList>
            <person name="Yousuf B."/>
            <person name="Bouhlel N.E."/>
            <person name="Mottawea W."/>
            <person name="Hammami R."/>
        </authorList>
    </citation>
    <scope>NUCLEOTIDE SEQUENCE [LARGE SCALE GENOMIC DNA]</scope>
    <source>
        <strain evidence="2 3">UO.H1054</strain>
    </source>
</reference>
<feature type="transmembrane region" description="Helical" evidence="1">
    <location>
        <begin position="65"/>
        <end position="85"/>
    </location>
</feature>
<dbReference type="InterPro" id="IPR043742">
    <property type="entry name" value="DUF5687"/>
</dbReference>
<sequence>MMIFNELRKHGRLAAKRHPMYEKNKVAKILGYVMGAFWAGYLIFFGTTFAFGFSDMVPNREPYHVMNGVVLIFILALDFLLRVPFQKTPTQEVKPYLLLPVKRNRVIDFLLIRSGLSLFNLFWLFLFVPFSFITITKFFGTIGVITYLIGILLLIIANNYWYLLCRTLINERIWWILLPIVFYGGTGCLLLIPQDSPLFYFFMDLGDGYIQGDILYFLGTILVIILLWLINRKIMSGLIYAELSKVDDTRIKHVSEY</sequence>
<evidence type="ECO:0000313" key="2">
    <source>
        <dbReference type="EMBL" id="MDC7136494.1"/>
    </source>
</evidence>
<dbReference type="RefSeq" id="WP_272720317.1">
    <property type="nucleotide sequence ID" value="NZ_JAQPYS010000053.1"/>
</dbReference>
<keyword evidence="3" id="KW-1185">Reference proteome</keyword>
<keyword evidence="1" id="KW-1133">Transmembrane helix</keyword>
<name>A0ABT5H7P2_9BACE</name>
<feature type="transmembrane region" description="Helical" evidence="1">
    <location>
        <begin position="173"/>
        <end position="194"/>
    </location>
</feature>
<dbReference type="EMBL" id="JAQPYS010000053">
    <property type="protein sequence ID" value="MDC7136494.1"/>
    <property type="molecule type" value="Genomic_DNA"/>
</dbReference>
<accession>A0ABT5H7P2</accession>
<dbReference type="Pfam" id="PF18940">
    <property type="entry name" value="DUF5687"/>
    <property type="match status" value="1"/>
</dbReference>
<feature type="transmembrane region" description="Helical" evidence="1">
    <location>
        <begin position="29"/>
        <end position="53"/>
    </location>
</feature>
<gene>
    <name evidence="2" type="ORF">PQG98_09095</name>
</gene>